<sequence length="351" mass="38532">MEGLMDLGRTDMDPSRRSVLGAGLFSVALTVPGWQEIMGRAEAVQSGRTSRVGRPEVDMVTAMTERISELDDQFGGRHARPMAASFIVNTVSPFLRADAPDDVRKDMLSAASDLCYLTGYMAVDEGLQGLAQQYYLKALELAGAAEDHLTYCTTLRGMSVQAVDLGHGPQALRLADAAAAASPQAGPRMRAFLSGQQAHAAARTGDRRSAFTHLKDAETAMEKAESQAKIFGSYDPTALSYATSQVRYELGDLSGAIRAMAEADRLREPVYRRIRVLRRAMLAERQLRLGHLEEASATWHSALDEYPHVQSGRVDDRIRTMASLIRPHRRNRAARELHDRARTVAPAVLRV</sequence>
<name>A0A2M8LY20_9ACTN</name>
<protein>
    <submittedName>
        <fullName evidence="1">Transcriptional regulator</fullName>
    </submittedName>
</protein>
<evidence type="ECO:0000313" key="2">
    <source>
        <dbReference type="Proteomes" id="UP000230407"/>
    </source>
</evidence>
<gene>
    <name evidence="1" type="ORF">CUT44_15935</name>
</gene>
<keyword evidence="2" id="KW-1185">Reference proteome</keyword>
<proteinExistence type="predicted"/>
<dbReference type="EMBL" id="PGGW01000056">
    <property type="protein sequence ID" value="PJE96841.1"/>
    <property type="molecule type" value="Genomic_DNA"/>
</dbReference>
<organism evidence="1 2">
    <name type="scientific">Streptomyces carminius</name>
    <dbReference type="NCBI Taxonomy" id="2665496"/>
    <lineage>
        <taxon>Bacteria</taxon>
        <taxon>Bacillati</taxon>
        <taxon>Actinomycetota</taxon>
        <taxon>Actinomycetes</taxon>
        <taxon>Kitasatosporales</taxon>
        <taxon>Streptomycetaceae</taxon>
        <taxon>Streptomyces</taxon>
    </lineage>
</organism>
<dbReference type="SUPFAM" id="SSF48452">
    <property type="entry name" value="TPR-like"/>
    <property type="match status" value="1"/>
</dbReference>
<dbReference type="AlphaFoldDB" id="A0A2M8LY20"/>
<dbReference type="Gene3D" id="1.25.40.10">
    <property type="entry name" value="Tetratricopeptide repeat domain"/>
    <property type="match status" value="1"/>
</dbReference>
<accession>A0A2M8LY20</accession>
<evidence type="ECO:0000313" key="1">
    <source>
        <dbReference type="EMBL" id="PJE96841.1"/>
    </source>
</evidence>
<comment type="caution">
    <text evidence="1">The sequence shown here is derived from an EMBL/GenBank/DDBJ whole genome shotgun (WGS) entry which is preliminary data.</text>
</comment>
<dbReference type="Proteomes" id="UP000230407">
    <property type="component" value="Unassembled WGS sequence"/>
</dbReference>
<reference evidence="1 2" key="1">
    <citation type="submission" date="2017-11" db="EMBL/GenBank/DDBJ databases">
        <title>Streptomyces carmine sp. nov., a novel actinomycete isolated from Sophora alopecuroides in Xinjiang, China.</title>
        <authorList>
            <person name="Wang Y."/>
            <person name="Luo X."/>
            <person name="Wan C."/>
            <person name="Zhang L."/>
        </authorList>
    </citation>
    <scope>NUCLEOTIDE SEQUENCE [LARGE SCALE GENOMIC DNA]</scope>
    <source>
        <strain evidence="1 2">TRM SA0054</strain>
    </source>
</reference>
<dbReference type="InterPro" id="IPR011990">
    <property type="entry name" value="TPR-like_helical_dom_sf"/>
</dbReference>